<dbReference type="PANTHER" id="PTHR33332">
    <property type="entry name" value="REVERSE TRANSCRIPTASE DOMAIN-CONTAINING PROTEIN"/>
    <property type="match status" value="1"/>
</dbReference>
<sequence length="814" mass="92606">MLIFLLRLGFRMTSLILNYILMGGSLIAVKKELRPTLITTSFDTCEQVFVLLTLAGGLSVFLAGVYLPPGTNLFVYESHAEALDQVWRSYNFDLGLVCGDYNLPNVEWSICGSDLVYTGNITDKVRLVGDQFSFLHFVQKNQIPNNSGSLLDLIFSSYESTIVQQATDLLVPCDIYHPALSISCPVPSALPMLDAQHTYYDFKNANYERIIHRLEITDWCNALDTKSADLSVDFLQKTLLDCIRECVPLRNFRNSTFPIWVSSKLKKLLAMKKQSHKQYKMLGGLNRYSIFSQLRAQCKFESRCLYSHYLRNIQNRLCVDPKSFWKFVRSKRGVSTIPDEVHLGKSKASSDQVASLFASHFSSVYSDSRFTCNDLSDEKGVFPSLWKINRVTPIFKSGNPADVANYRPISGLPLLVKLFESIVLKRIERCFLTTLSIDQHGFFPGRSTATSHVVFASYLHAAFELGNQVDVIYTDFSKTFDSIDHNALLYILDRLGVGEPLLSWFRSYLSDRQQFVNLFGKTSDLFCASSGVPQGSHLGPLLFNIFINTMCSVVSPCRLLLFADDSKIFHTITSNNDCLTLQNTLDKFTNWCSTFNLSLNISKCKVMTYYRSKAVISFDYRLDGISIQRVSQVHDLGILFVPSLNFSPHIDYMTSKAFRALGFIRRHSTNFSSADCFLALYNALVRSVIEYGSIVWSPYTTVDFSRIDRVQNSFMRFTGYCLNIPHPPHDYGPVSQVLRLIPLSVRRDNFDITFIQRLIEGQVDAPRLLGELSFRIPSNTRLQCNFYIPTNKSNFSRNAPLIRMMHNANNHIDY</sequence>
<dbReference type="AlphaFoldDB" id="A0A8B8GA14"/>
<dbReference type="GeneID" id="112689933"/>
<dbReference type="Gene3D" id="3.60.10.10">
    <property type="entry name" value="Endonuclease/exonuclease/phosphatase"/>
    <property type="match status" value="1"/>
</dbReference>
<keyword evidence="1" id="KW-0472">Membrane</keyword>
<evidence type="ECO:0000259" key="2">
    <source>
        <dbReference type="PROSITE" id="PS50878"/>
    </source>
</evidence>
<keyword evidence="3" id="KW-1185">Reference proteome</keyword>
<dbReference type="InterPro" id="IPR000477">
    <property type="entry name" value="RT_dom"/>
</dbReference>
<feature type="transmembrane region" description="Helical" evidence="1">
    <location>
        <begin position="12"/>
        <end position="29"/>
    </location>
</feature>
<evidence type="ECO:0000256" key="1">
    <source>
        <dbReference type="SAM" id="Phobius"/>
    </source>
</evidence>
<keyword evidence="1" id="KW-1133">Transmembrane helix</keyword>
<organism evidence="3 4">
    <name type="scientific">Sipha flava</name>
    <name type="common">yellow sugarcane aphid</name>
    <dbReference type="NCBI Taxonomy" id="143950"/>
    <lineage>
        <taxon>Eukaryota</taxon>
        <taxon>Metazoa</taxon>
        <taxon>Ecdysozoa</taxon>
        <taxon>Arthropoda</taxon>
        <taxon>Hexapoda</taxon>
        <taxon>Insecta</taxon>
        <taxon>Pterygota</taxon>
        <taxon>Neoptera</taxon>
        <taxon>Paraneoptera</taxon>
        <taxon>Hemiptera</taxon>
        <taxon>Sternorrhyncha</taxon>
        <taxon>Aphidomorpha</taxon>
        <taxon>Aphidoidea</taxon>
        <taxon>Aphididae</taxon>
        <taxon>Sipha</taxon>
    </lineage>
</organism>
<dbReference type="Proteomes" id="UP000694846">
    <property type="component" value="Unplaced"/>
</dbReference>
<dbReference type="SUPFAM" id="SSF56672">
    <property type="entry name" value="DNA/RNA polymerases"/>
    <property type="match status" value="1"/>
</dbReference>
<dbReference type="GO" id="GO:0071897">
    <property type="term" value="P:DNA biosynthetic process"/>
    <property type="evidence" value="ECO:0007669"/>
    <property type="project" value="UniProtKB-ARBA"/>
</dbReference>
<name>A0A8B8GA14_9HEMI</name>
<dbReference type="OrthoDB" id="6629632at2759"/>
<feature type="transmembrane region" description="Helical" evidence="1">
    <location>
        <begin position="49"/>
        <end position="67"/>
    </location>
</feature>
<evidence type="ECO:0000313" key="3">
    <source>
        <dbReference type="Proteomes" id="UP000694846"/>
    </source>
</evidence>
<dbReference type="SUPFAM" id="SSF56219">
    <property type="entry name" value="DNase I-like"/>
    <property type="match status" value="1"/>
</dbReference>
<gene>
    <name evidence="4" type="primary">LOC112689933</name>
</gene>
<dbReference type="InterPro" id="IPR036691">
    <property type="entry name" value="Endo/exonu/phosph_ase_sf"/>
</dbReference>
<evidence type="ECO:0000313" key="4">
    <source>
        <dbReference type="RefSeq" id="XP_025419600.1"/>
    </source>
</evidence>
<dbReference type="RefSeq" id="XP_025419600.1">
    <property type="nucleotide sequence ID" value="XM_025563815.1"/>
</dbReference>
<dbReference type="PROSITE" id="PS50878">
    <property type="entry name" value="RT_POL"/>
    <property type="match status" value="1"/>
</dbReference>
<dbReference type="InterPro" id="IPR043502">
    <property type="entry name" value="DNA/RNA_pol_sf"/>
</dbReference>
<reference evidence="4" key="1">
    <citation type="submission" date="2025-08" db="UniProtKB">
        <authorList>
            <consortium name="RefSeq"/>
        </authorList>
    </citation>
    <scope>IDENTIFICATION</scope>
    <source>
        <tissue evidence="4">Whole body</tissue>
    </source>
</reference>
<keyword evidence="1" id="KW-0812">Transmembrane</keyword>
<protein>
    <submittedName>
        <fullName evidence="4">Uncharacterized protein LOC112689933</fullName>
    </submittedName>
</protein>
<dbReference type="Pfam" id="PF00078">
    <property type="entry name" value="RVT_1"/>
    <property type="match status" value="1"/>
</dbReference>
<dbReference type="CDD" id="cd01650">
    <property type="entry name" value="RT_nLTR_like"/>
    <property type="match status" value="1"/>
</dbReference>
<proteinExistence type="predicted"/>
<accession>A0A8B8GA14</accession>
<feature type="domain" description="Reverse transcriptase" evidence="2">
    <location>
        <begin position="375"/>
        <end position="627"/>
    </location>
</feature>